<sequence length="473" mass="49476">MASPNISFDQIPASIRKPGKYFEFNTKLAVRTLPGNPQRVLVIGQRFADAAQPALAALDVFSDEQAAQAFGRGSYAHLLARAAINANPYLQLSVIAVDDADSAAAAVGTFTFTGPATGAGVASLFIGGRRIDVAVAAGDDAAKIAAAAKAAVDKLADLPVTAAVAKEVLTLTARHKGAAGNAITLKAQEQIAGLGITVGAMKGGAADPDIAPALAAVVSGGHHIVVNPFNNDAAFTALRTHLDFVSGPMEQRGAIGVVGAVGALSEVSAVASKLASGRVSAAWYRGSAKLPGELAAAYAAVIASEEDPARPLNTLELKGLDVVELAARTSRTEQENALYNGVTPLEVGPGERVQIVRSISTYTKDAQGVDDVSLLDLTTIRTLDYVRRACRERVALRFPREKLSDRTPSKVRSELLDVLYKLEELEIIEAVEANKDGLIVERDAQDVNRLDAKIPVDVVNGLHVFAGRIDLLL</sequence>
<protein>
    <submittedName>
        <fullName evidence="4">Phage tail protein</fullName>
    </submittedName>
</protein>
<dbReference type="InterPro" id="IPR020287">
    <property type="entry name" value="Tail_sheath_C"/>
</dbReference>
<dbReference type="PIRSF" id="PIRSF007349">
    <property type="entry name" value="Tsp_L"/>
    <property type="match status" value="1"/>
</dbReference>
<comment type="caution">
    <text evidence="4">The sequence shown here is derived from an EMBL/GenBank/DDBJ whole genome shotgun (WGS) entry which is preliminary data.</text>
</comment>
<dbReference type="InterPro" id="IPR007067">
    <property type="entry name" value="Tail_sheath"/>
</dbReference>
<dbReference type="Pfam" id="PF04984">
    <property type="entry name" value="Phage_sheath_1"/>
    <property type="match status" value="1"/>
</dbReference>
<dbReference type="InterPro" id="IPR035089">
    <property type="entry name" value="Phage_sheath_subtilisin"/>
</dbReference>
<proteinExistence type="inferred from homology"/>
<evidence type="ECO:0000313" key="5">
    <source>
        <dbReference type="Proteomes" id="UP000192721"/>
    </source>
</evidence>
<dbReference type="RefSeq" id="WP_081556098.1">
    <property type="nucleotide sequence ID" value="NZ_MUKV01000021.1"/>
</dbReference>
<comment type="similarity">
    <text evidence="1">Belongs to the myoviridae tail sheath protein family.</text>
</comment>
<dbReference type="AlphaFoldDB" id="A0A1W0CQ94"/>
<feature type="domain" description="Tail sheath protein subtilisin-like" evidence="2">
    <location>
        <begin position="203"/>
        <end position="361"/>
    </location>
</feature>
<evidence type="ECO:0000259" key="2">
    <source>
        <dbReference type="Pfam" id="PF04984"/>
    </source>
</evidence>
<reference evidence="4 5" key="1">
    <citation type="submission" date="2017-02" db="EMBL/GenBank/DDBJ databases">
        <title>Chromobacterium haemolyticum H5244.</title>
        <authorList>
            <person name="Gulvik C.A."/>
        </authorList>
    </citation>
    <scope>NUCLEOTIDE SEQUENCE [LARGE SCALE GENOMIC DNA]</scope>
    <source>
        <strain evidence="4 5">H5244</strain>
    </source>
</reference>
<dbReference type="Proteomes" id="UP000192721">
    <property type="component" value="Unassembled WGS sequence"/>
</dbReference>
<evidence type="ECO:0000259" key="3">
    <source>
        <dbReference type="Pfam" id="PF17482"/>
    </source>
</evidence>
<feature type="domain" description="Tail sheath protein C-terminal" evidence="3">
    <location>
        <begin position="371"/>
        <end position="470"/>
    </location>
</feature>
<dbReference type="Pfam" id="PF17482">
    <property type="entry name" value="Phage_sheath_1C"/>
    <property type="match status" value="1"/>
</dbReference>
<dbReference type="EMBL" id="MUKV01000021">
    <property type="protein sequence ID" value="OQS36896.1"/>
    <property type="molecule type" value="Genomic_DNA"/>
</dbReference>
<name>A0A1W0CQ94_9NEIS</name>
<evidence type="ECO:0000256" key="1">
    <source>
        <dbReference type="ARBA" id="ARBA00008005"/>
    </source>
</evidence>
<evidence type="ECO:0000313" key="4">
    <source>
        <dbReference type="EMBL" id="OQS36896.1"/>
    </source>
</evidence>
<gene>
    <name evidence="4" type="ORF">B0T45_15525</name>
</gene>
<organism evidence="4 5">
    <name type="scientific">Chromobacterium haemolyticum</name>
    <dbReference type="NCBI Taxonomy" id="394935"/>
    <lineage>
        <taxon>Bacteria</taxon>
        <taxon>Pseudomonadati</taxon>
        <taxon>Pseudomonadota</taxon>
        <taxon>Betaproteobacteria</taxon>
        <taxon>Neisseriales</taxon>
        <taxon>Chromobacteriaceae</taxon>
        <taxon>Chromobacterium</taxon>
    </lineage>
</organism>
<accession>A0A1W0CQ94</accession>